<dbReference type="GO" id="GO:0004519">
    <property type="term" value="F:endonuclease activity"/>
    <property type="evidence" value="ECO:0007669"/>
    <property type="project" value="UniProtKB-KW"/>
</dbReference>
<dbReference type="NCBIfam" id="TIGR00252">
    <property type="entry name" value="YraN family protein"/>
    <property type="match status" value="1"/>
</dbReference>
<dbReference type="Gene3D" id="3.40.1350.10">
    <property type="match status" value="1"/>
</dbReference>
<evidence type="ECO:0000256" key="2">
    <source>
        <dbReference type="HAMAP-Rule" id="MF_00048"/>
    </source>
</evidence>
<dbReference type="PANTHER" id="PTHR34039:SF1">
    <property type="entry name" value="UPF0102 PROTEIN YRAN"/>
    <property type="match status" value="1"/>
</dbReference>
<dbReference type="PANTHER" id="PTHR34039">
    <property type="entry name" value="UPF0102 PROTEIN YRAN"/>
    <property type="match status" value="1"/>
</dbReference>
<dbReference type="HAMAP" id="MF_00048">
    <property type="entry name" value="UPF0102"/>
    <property type="match status" value="1"/>
</dbReference>
<dbReference type="InterPro" id="IPR011335">
    <property type="entry name" value="Restrct_endonuc-II-like"/>
</dbReference>
<reference evidence="6 7" key="2">
    <citation type="submission" date="2019-02" db="EMBL/GenBank/DDBJ databases">
        <authorList>
            <consortium name="Pathogen Informatics"/>
        </authorList>
    </citation>
    <scope>NUCLEOTIDE SEQUENCE [LARGE SCALE GENOMIC DNA]</scope>
    <source>
        <strain evidence="6">Clo34</strain>
        <strain evidence="7">clo34</strain>
    </source>
</reference>
<evidence type="ECO:0000256" key="1">
    <source>
        <dbReference type="ARBA" id="ARBA00006738"/>
    </source>
</evidence>
<gene>
    <name evidence="5" type="ORF">BN1095_790009</name>
    <name evidence="4" type="ORF">BN1096_560186</name>
    <name evidence="3" type="ORF">BN1097_540190</name>
    <name evidence="6" type="ORF">SAMEA1402399_01424</name>
</gene>
<organism evidence="5">
    <name type="scientific">Clostridioides difficile</name>
    <name type="common">Peptoclostridium difficile</name>
    <dbReference type="NCBI Taxonomy" id="1496"/>
    <lineage>
        <taxon>Bacteria</taxon>
        <taxon>Bacillati</taxon>
        <taxon>Bacillota</taxon>
        <taxon>Clostridia</taxon>
        <taxon>Peptostreptococcales</taxon>
        <taxon>Peptostreptococcaceae</taxon>
        <taxon>Clostridioides</taxon>
    </lineage>
</organism>
<dbReference type="Pfam" id="PF02021">
    <property type="entry name" value="UPF0102"/>
    <property type="match status" value="1"/>
</dbReference>
<evidence type="ECO:0000313" key="7">
    <source>
        <dbReference type="Proteomes" id="UP000411588"/>
    </source>
</evidence>
<keyword evidence="5" id="KW-0378">Hydrolase</keyword>
<dbReference type="GO" id="GO:0003676">
    <property type="term" value="F:nucleic acid binding"/>
    <property type="evidence" value="ECO:0007669"/>
    <property type="project" value="InterPro"/>
</dbReference>
<proteinExistence type="inferred from homology"/>
<accession>A0A069AV29</accession>
<dbReference type="InterPro" id="IPR003509">
    <property type="entry name" value="UPF0102_YraN-like"/>
</dbReference>
<dbReference type="NCBIfam" id="NF009150">
    <property type="entry name" value="PRK12497.1-3"/>
    <property type="match status" value="1"/>
</dbReference>
<dbReference type="SUPFAM" id="SSF52980">
    <property type="entry name" value="Restriction endonuclease-like"/>
    <property type="match status" value="1"/>
</dbReference>
<dbReference type="InterPro" id="IPR011856">
    <property type="entry name" value="tRNA_endonuc-like_dom_sf"/>
</dbReference>
<keyword evidence="5" id="KW-0540">Nuclease</keyword>
<protein>
    <recommendedName>
        <fullName evidence="2">UPF0102 protein BN1095_790009</fullName>
    </recommendedName>
</protein>
<evidence type="ECO:0000313" key="6">
    <source>
        <dbReference type="EMBL" id="VFD31015.1"/>
    </source>
</evidence>
<sequence length="114" mass="13264">MNNKEKGDFGEKVAVNYLLSKGAKILEKNYRLKIGEIDIIAKMEDEIIFVEVKSRSNIKFGYPCESVSFKKRKKIIGVASYYIIKNNLNNTPIRFDVIEVYLLEKRINHIMNAF</sequence>
<dbReference type="KEGG" id="pdf:CD630DERM_12710"/>
<evidence type="ECO:0000313" key="5">
    <source>
        <dbReference type="EMBL" id="CDT79293.1"/>
    </source>
</evidence>
<dbReference type="EMBL" id="LK932509">
    <property type="protein sequence ID" value="CDS86525.1"/>
    <property type="molecule type" value="Genomic_DNA"/>
</dbReference>
<dbReference type="CDD" id="cd20736">
    <property type="entry name" value="PoNe_Nuclease"/>
    <property type="match status" value="1"/>
</dbReference>
<dbReference type="EMBL" id="LK933504">
    <property type="protein sequence ID" value="CDT79293.1"/>
    <property type="molecule type" value="Genomic_DNA"/>
</dbReference>
<dbReference type="AlphaFoldDB" id="A0A069AV29"/>
<dbReference type="RefSeq" id="WP_003438259.1">
    <property type="nucleotide sequence ID" value="NZ_BBYB01000042.1"/>
</dbReference>
<dbReference type="Proteomes" id="UP000411588">
    <property type="component" value="Unassembled WGS sequence"/>
</dbReference>
<evidence type="ECO:0000313" key="3">
    <source>
        <dbReference type="EMBL" id="CDS86067.1"/>
    </source>
</evidence>
<dbReference type="EMBL" id="CAADAN010000004">
    <property type="protein sequence ID" value="VFD31015.1"/>
    <property type="molecule type" value="Genomic_DNA"/>
</dbReference>
<reference evidence="5" key="1">
    <citation type="submission" date="2014-07" db="EMBL/GenBank/DDBJ databases">
        <authorList>
            <person name="Monot Marc"/>
        </authorList>
    </citation>
    <scope>NUCLEOTIDE SEQUENCE</scope>
    <source>
        <strain evidence="5">7032989</strain>
        <strain evidence="3">7032994</strain>
    </source>
</reference>
<comment type="similarity">
    <text evidence="1 2">Belongs to the UPF0102 family.</text>
</comment>
<keyword evidence="5" id="KW-0255">Endonuclease</keyword>
<dbReference type="EMBL" id="LK932392">
    <property type="protein sequence ID" value="CDS86067.1"/>
    <property type="molecule type" value="Genomic_DNA"/>
</dbReference>
<name>A0A069AV29_CLODI</name>
<evidence type="ECO:0000313" key="4">
    <source>
        <dbReference type="EMBL" id="CDS86525.1"/>
    </source>
</evidence>
<dbReference type="SMR" id="A0A069AV29"/>